<organism evidence="1">
    <name type="scientific">marine metagenome</name>
    <dbReference type="NCBI Taxonomy" id="408172"/>
    <lineage>
        <taxon>unclassified sequences</taxon>
        <taxon>metagenomes</taxon>
        <taxon>ecological metagenomes</taxon>
    </lineage>
</organism>
<dbReference type="EMBL" id="UINC01160109">
    <property type="protein sequence ID" value="SVD58569.1"/>
    <property type="molecule type" value="Genomic_DNA"/>
</dbReference>
<sequence>MIHKQSYDQILNSIIASDSRYHRDAYHFVREGLDYTQHTISKQEDNTVRHISGQELLGGMRAHALEEYGPMALMVLKEWGVSRCEDFGEIVFNMVEHDLLARTDE</sequence>
<evidence type="ECO:0000313" key="1">
    <source>
        <dbReference type="EMBL" id="SVD58569.1"/>
    </source>
</evidence>
<name>A0A382WIV8_9ZZZZ</name>
<dbReference type="InterPro" id="IPR026406">
    <property type="entry name" value="Ver/Plancto_CHP"/>
</dbReference>
<feature type="non-terminal residue" evidence="1">
    <location>
        <position position="105"/>
    </location>
</feature>
<dbReference type="NCBIfam" id="TIGR04138">
    <property type="entry name" value="Plancto_Ver_chp"/>
    <property type="match status" value="1"/>
</dbReference>
<gene>
    <name evidence="1" type="ORF">METZ01_LOCUS411423</name>
</gene>
<dbReference type="AlphaFoldDB" id="A0A382WIV8"/>
<accession>A0A382WIV8</accession>
<reference evidence="1" key="1">
    <citation type="submission" date="2018-05" db="EMBL/GenBank/DDBJ databases">
        <authorList>
            <person name="Lanie J.A."/>
            <person name="Ng W.-L."/>
            <person name="Kazmierczak K.M."/>
            <person name="Andrzejewski T.M."/>
            <person name="Davidsen T.M."/>
            <person name="Wayne K.J."/>
            <person name="Tettelin H."/>
            <person name="Glass J.I."/>
            <person name="Rusch D."/>
            <person name="Podicherti R."/>
            <person name="Tsui H.-C.T."/>
            <person name="Winkler M.E."/>
        </authorList>
    </citation>
    <scope>NUCLEOTIDE SEQUENCE</scope>
</reference>
<proteinExistence type="predicted"/>
<protein>
    <submittedName>
        <fullName evidence="1">Uncharacterized protein</fullName>
    </submittedName>
</protein>